<dbReference type="Pfam" id="PF13181">
    <property type="entry name" value="TPR_8"/>
    <property type="match status" value="2"/>
</dbReference>
<feature type="repeat" description="TPR" evidence="1">
    <location>
        <begin position="100"/>
        <end position="133"/>
    </location>
</feature>
<keyword evidence="2" id="KW-0472">Membrane</keyword>
<dbReference type="InterPro" id="IPR019734">
    <property type="entry name" value="TPR_rpt"/>
</dbReference>
<dbReference type="Gene3D" id="1.25.40.10">
    <property type="entry name" value="Tetratricopeptide repeat domain"/>
    <property type="match status" value="1"/>
</dbReference>
<feature type="transmembrane region" description="Helical" evidence="2">
    <location>
        <begin position="9"/>
        <end position="31"/>
    </location>
</feature>
<keyword evidence="1" id="KW-0802">TPR repeat</keyword>
<dbReference type="InterPro" id="IPR011990">
    <property type="entry name" value="TPR-like_helical_dom_sf"/>
</dbReference>
<evidence type="ECO:0000313" key="4">
    <source>
        <dbReference type="Proteomes" id="UP000077355"/>
    </source>
</evidence>
<feature type="repeat" description="TPR" evidence="1">
    <location>
        <begin position="169"/>
        <end position="202"/>
    </location>
</feature>
<dbReference type="PROSITE" id="PS50005">
    <property type="entry name" value="TPR"/>
    <property type="match status" value="2"/>
</dbReference>
<dbReference type="Proteomes" id="UP000077355">
    <property type="component" value="Unassembled WGS sequence"/>
</dbReference>
<evidence type="ECO:0000256" key="2">
    <source>
        <dbReference type="SAM" id="Phobius"/>
    </source>
</evidence>
<keyword evidence="4" id="KW-1185">Reference proteome</keyword>
<proteinExistence type="predicted"/>
<dbReference type="EMBL" id="LVJI01000018">
    <property type="protein sequence ID" value="OAB45167.1"/>
    <property type="molecule type" value="Genomic_DNA"/>
</dbReference>
<dbReference type="AlphaFoldDB" id="A0A168MXR6"/>
<keyword evidence="2" id="KW-0812">Transmembrane</keyword>
<name>A0A168MXR6_9BACL</name>
<sequence>MIKFIGFMLLWRLVGNPFLAILIILVVVYLLDRRYVGVFPSLTKPYKRMKRISTLRREILMNRNDVTSKHELARLLIERKKFQEALELLNSIQVQFDHSAEYWDDLGTVNLRLGHIQKGEEYILKALAINPRVKYGQPFLRLAGIYQHSDQQKAEQYVRTFQDIHSSSSEASYLLGMMYKEMGRKQEATDAFRESIDIYRSLPKYKKRQERKWAVRSVFRKMS</sequence>
<accession>A0A168MXR6</accession>
<reference evidence="3 4" key="1">
    <citation type="submission" date="2016-03" db="EMBL/GenBank/DDBJ databases">
        <title>Draft genome sequence of Paenibacillus antarcticus CECT 5836.</title>
        <authorList>
            <person name="Shin S.-K."/>
            <person name="Yi H."/>
        </authorList>
    </citation>
    <scope>NUCLEOTIDE SEQUENCE [LARGE SCALE GENOMIC DNA]</scope>
    <source>
        <strain evidence="3 4">CECT 5836</strain>
    </source>
</reference>
<evidence type="ECO:0000313" key="3">
    <source>
        <dbReference type="EMBL" id="OAB45167.1"/>
    </source>
</evidence>
<dbReference type="OrthoDB" id="2658060at2"/>
<dbReference type="RefSeq" id="WP_068650681.1">
    <property type="nucleotide sequence ID" value="NZ_CP043611.1"/>
</dbReference>
<dbReference type="SMART" id="SM00028">
    <property type="entry name" value="TPR"/>
    <property type="match status" value="3"/>
</dbReference>
<protein>
    <submittedName>
        <fullName evidence="3">Uncharacterized protein</fullName>
    </submittedName>
</protein>
<evidence type="ECO:0000256" key="1">
    <source>
        <dbReference type="PROSITE-ProRule" id="PRU00339"/>
    </source>
</evidence>
<keyword evidence="2" id="KW-1133">Transmembrane helix</keyword>
<gene>
    <name evidence="3" type="ORF">PBAT_14615</name>
</gene>
<dbReference type="SUPFAM" id="SSF48452">
    <property type="entry name" value="TPR-like"/>
    <property type="match status" value="1"/>
</dbReference>
<comment type="caution">
    <text evidence="3">The sequence shown here is derived from an EMBL/GenBank/DDBJ whole genome shotgun (WGS) entry which is preliminary data.</text>
</comment>
<organism evidence="3 4">
    <name type="scientific">Paenibacillus antarcticus</name>
    <dbReference type="NCBI Taxonomy" id="253703"/>
    <lineage>
        <taxon>Bacteria</taxon>
        <taxon>Bacillati</taxon>
        <taxon>Bacillota</taxon>
        <taxon>Bacilli</taxon>
        <taxon>Bacillales</taxon>
        <taxon>Paenibacillaceae</taxon>
        <taxon>Paenibacillus</taxon>
    </lineage>
</organism>